<dbReference type="PANTHER" id="PTHR10579:SF43">
    <property type="entry name" value="ZINC FINGER (C3HC4-TYPE RING FINGER) FAMILY PROTEIN"/>
    <property type="match status" value="1"/>
</dbReference>
<dbReference type="Proteomes" id="UP000552241">
    <property type="component" value="Unassembled WGS sequence"/>
</dbReference>
<name>A0A838ZM11_9FLAO</name>
<dbReference type="Pfam" id="PF12450">
    <property type="entry name" value="vWF_A"/>
    <property type="match status" value="1"/>
</dbReference>
<dbReference type="RefSeq" id="WP_182042198.1">
    <property type="nucleotide sequence ID" value="NZ_JACDZE010000001.1"/>
</dbReference>
<sequence length="531" mass="58848">MKRNHLIKRSLGVVVFSTAILFGLNSCGNQNPNYKMEEYSVESADEANYEIAPAPEGEPAAVQHNTERYAEIVENEFKNAKQNPLSTFSIDVDNASYANVRRFIEMGQKPEKGAVRIEEMINYFSYDYPNPTGETPFSVTTELTEAPWNNENQLLRIGIQGKKLDYDHLQPSNLVFLVDVSGSMSDPNKLPLLVRSFKLMAQNLDPKSKVAIVTYAGDAGVALESTSVKNLEKIEEALDNLVSGGSTNGAGGIEKAYQIARENFIENGNNRVILATDGDFNVGNTSESGLMDLIQKEAKSKVFLTICGFGMGNYNDQTMEAISNKGNGNYFYIYNWGEAQKVFKKELTANLFTIAKDVKIQVEFNPNTVEEYRLIGYENRLLNDEDFNDDTKDAGELGAGHNVTAIYEIVPKGGKTNAGSVDPLKYQTQSTGGNSSDLVTLKLRYKPIESETSKLITQIVKTSDLKNWNSASQDQQFVGAVAGFGLLLRDSKFATNYNYEDVKNWAKNGVGSDEEGYRSEFLSLVRKAEDL</sequence>
<evidence type="ECO:0000313" key="3">
    <source>
        <dbReference type="Proteomes" id="UP000552241"/>
    </source>
</evidence>
<organism evidence="2 3">
    <name type="scientific">Moheibacter lacus</name>
    <dbReference type="NCBI Taxonomy" id="2745851"/>
    <lineage>
        <taxon>Bacteria</taxon>
        <taxon>Pseudomonadati</taxon>
        <taxon>Bacteroidota</taxon>
        <taxon>Flavobacteriia</taxon>
        <taxon>Flavobacteriales</taxon>
        <taxon>Weeksellaceae</taxon>
        <taxon>Moheibacter</taxon>
    </lineage>
</organism>
<dbReference type="Pfam" id="PF12034">
    <property type="entry name" value="YfbK_C"/>
    <property type="match status" value="1"/>
</dbReference>
<protein>
    <submittedName>
        <fullName evidence="2">VWA domain-containing protein</fullName>
    </submittedName>
</protein>
<evidence type="ECO:0000259" key="1">
    <source>
        <dbReference type="PROSITE" id="PS50234"/>
    </source>
</evidence>
<dbReference type="Pfam" id="PF00092">
    <property type="entry name" value="VWA"/>
    <property type="match status" value="1"/>
</dbReference>
<dbReference type="InterPro" id="IPR036465">
    <property type="entry name" value="vWFA_dom_sf"/>
</dbReference>
<comment type="caution">
    <text evidence="2">The sequence shown here is derived from an EMBL/GenBank/DDBJ whole genome shotgun (WGS) entry which is preliminary data.</text>
</comment>
<dbReference type="EMBL" id="JACDZE010000001">
    <property type="protein sequence ID" value="MBA5628606.1"/>
    <property type="molecule type" value="Genomic_DNA"/>
</dbReference>
<feature type="domain" description="VWFA" evidence="1">
    <location>
        <begin position="173"/>
        <end position="347"/>
    </location>
</feature>
<dbReference type="CDD" id="cd01465">
    <property type="entry name" value="vWA_subgroup"/>
    <property type="match status" value="1"/>
</dbReference>
<dbReference type="InterPro" id="IPR021908">
    <property type="entry name" value="YfbK_C"/>
</dbReference>
<dbReference type="Gene3D" id="3.40.50.410">
    <property type="entry name" value="von Willebrand factor, type A domain"/>
    <property type="match status" value="1"/>
</dbReference>
<reference evidence="2 3" key="1">
    <citation type="submission" date="2020-07" db="EMBL/GenBank/DDBJ databases">
        <title>Moheibacter lacus sp. nov., a member of the family Flavobacteriaceae isolated from freshwater lake sediment.</title>
        <authorList>
            <person name="Liu Y."/>
        </authorList>
    </citation>
    <scope>NUCLEOTIDE SEQUENCE [LARGE SCALE GENOMIC DNA]</scope>
    <source>
        <strain evidence="2 3">BDHS18</strain>
    </source>
</reference>
<dbReference type="SUPFAM" id="SSF53300">
    <property type="entry name" value="vWA-like"/>
    <property type="match status" value="1"/>
</dbReference>
<accession>A0A838ZM11</accession>
<evidence type="ECO:0000313" key="2">
    <source>
        <dbReference type="EMBL" id="MBA5628606.1"/>
    </source>
</evidence>
<dbReference type="InterPro" id="IPR002035">
    <property type="entry name" value="VWF_A"/>
</dbReference>
<gene>
    <name evidence="2" type="ORF">HU137_02340</name>
</gene>
<dbReference type="InterPro" id="IPR051266">
    <property type="entry name" value="CLCR"/>
</dbReference>
<dbReference type="AlphaFoldDB" id="A0A838ZM11"/>
<dbReference type="InterPro" id="IPR022156">
    <property type="entry name" value="Uncharacterised_YfbK_N"/>
</dbReference>
<dbReference type="SMART" id="SM00327">
    <property type="entry name" value="VWA"/>
    <property type="match status" value="1"/>
</dbReference>
<dbReference type="PANTHER" id="PTHR10579">
    <property type="entry name" value="CALCIUM-ACTIVATED CHLORIDE CHANNEL REGULATOR"/>
    <property type="match status" value="1"/>
</dbReference>
<dbReference type="PROSITE" id="PS50234">
    <property type="entry name" value="VWFA"/>
    <property type="match status" value="1"/>
</dbReference>
<proteinExistence type="predicted"/>
<keyword evidence="3" id="KW-1185">Reference proteome</keyword>